<reference evidence="7 8" key="1">
    <citation type="submission" date="2016-12" db="EMBL/GenBank/DDBJ databases">
        <authorList>
            <person name="Song W.-J."/>
            <person name="Kurnit D.M."/>
        </authorList>
    </citation>
    <scope>NUCLEOTIDE SEQUENCE [LARGE SCALE GENOMIC DNA]</scope>
    <source>
        <strain evidence="7 8">DSM 18488</strain>
    </source>
</reference>
<evidence type="ECO:0000256" key="2">
    <source>
        <dbReference type="ARBA" id="ARBA00022475"/>
    </source>
</evidence>
<dbReference type="AlphaFoldDB" id="A0A1M7Y9R8"/>
<sequence>MAKIESAFFDLSYLDALARRNTCIHRLDPRIKVIATAVFVICVVSFHKYAISAMLPFALVLVLVMGLAEVPASYVARKLLIVSPFAVMVGIFNPLLDHQPLMQLGPIVISGGWISFFSILLRFSLTVSAVLLLIASTGFNAVCMAMVKLGMPRIFAVQLLMLYRYIFVLVDEGIRIHQARALRSFQKRGLSMKTFSHLVGQLLLRTLDRAQRIHLAMLCRGFDGTIRIQRVFTITKGDLFFLANCCTVLFLLRYFDLPLYIGRLLTRLLS</sequence>
<evidence type="ECO:0000256" key="1">
    <source>
        <dbReference type="ARBA" id="ARBA00004651"/>
    </source>
</evidence>
<dbReference type="EMBL" id="FRFE01000013">
    <property type="protein sequence ID" value="SHO49339.1"/>
    <property type="molecule type" value="Genomic_DNA"/>
</dbReference>
<evidence type="ECO:0000256" key="3">
    <source>
        <dbReference type="ARBA" id="ARBA00022692"/>
    </source>
</evidence>
<dbReference type="OrthoDB" id="4533at2"/>
<evidence type="ECO:0000313" key="8">
    <source>
        <dbReference type="Proteomes" id="UP000184603"/>
    </source>
</evidence>
<dbReference type="CDD" id="cd16914">
    <property type="entry name" value="EcfT"/>
    <property type="match status" value="1"/>
</dbReference>
<keyword evidence="3 6" id="KW-0812">Transmembrane</keyword>
<keyword evidence="5 6" id="KW-0472">Membrane</keyword>
<accession>A0A1M7Y9R8</accession>
<feature type="transmembrane region" description="Helical" evidence="6">
    <location>
        <begin position="128"/>
        <end position="147"/>
    </location>
</feature>
<feature type="transmembrane region" description="Helical" evidence="6">
    <location>
        <begin position="239"/>
        <end position="261"/>
    </location>
</feature>
<keyword evidence="8" id="KW-1185">Reference proteome</keyword>
<proteinExistence type="predicted"/>
<dbReference type="NCBIfam" id="TIGR02454">
    <property type="entry name" value="ECF_T_CbiQ"/>
    <property type="match status" value="1"/>
</dbReference>
<dbReference type="RefSeq" id="WP_073614108.1">
    <property type="nucleotide sequence ID" value="NZ_FRFE01000013.1"/>
</dbReference>
<evidence type="ECO:0000256" key="6">
    <source>
        <dbReference type="SAM" id="Phobius"/>
    </source>
</evidence>
<dbReference type="InterPro" id="IPR051611">
    <property type="entry name" value="ECF_transporter_component"/>
</dbReference>
<dbReference type="InterPro" id="IPR012809">
    <property type="entry name" value="ECF_CbiQ"/>
</dbReference>
<dbReference type="PANTHER" id="PTHR34857">
    <property type="entry name" value="SLL0384 PROTEIN"/>
    <property type="match status" value="1"/>
</dbReference>
<name>A0A1M7Y9R8_9BACT</name>
<dbReference type="GO" id="GO:0043190">
    <property type="term" value="C:ATP-binding cassette (ABC) transporter complex"/>
    <property type="evidence" value="ECO:0007669"/>
    <property type="project" value="InterPro"/>
</dbReference>
<feature type="transmembrane region" description="Helical" evidence="6">
    <location>
        <begin position="79"/>
        <end position="96"/>
    </location>
</feature>
<evidence type="ECO:0000313" key="7">
    <source>
        <dbReference type="EMBL" id="SHO49339.1"/>
    </source>
</evidence>
<dbReference type="Proteomes" id="UP000184603">
    <property type="component" value="Unassembled WGS sequence"/>
</dbReference>
<dbReference type="InterPro" id="IPR003339">
    <property type="entry name" value="ABC/ECF_trnsptr_transmembrane"/>
</dbReference>
<dbReference type="STRING" id="1121416.SAMN02745220_02805"/>
<evidence type="ECO:0000256" key="5">
    <source>
        <dbReference type="ARBA" id="ARBA00023136"/>
    </source>
</evidence>
<dbReference type="GO" id="GO:0006824">
    <property type="term" value="P:cobalt ion transport"/>
    <property type="evidence" value="ECO:0007669"/>
    <property type="project" value="InterPro"/>
</dbReference>
<gene>
    <name evidence="7" type="ORF">SAMN02745220_02805</name>
</gene>
<dbReference type="PANTHER" id="PTHR34857:SF2">
    <property type="entry name" value="SLL0384 PROTEIN"/>
    <property type="match status" value="1"/>
</dbReference>
<keyword evidence="2" id="KW-1003">Cell membrane</keyword>
<feature type="transmembrane region" description="Helical" evidence="6">
    <location>
        <begin position="102"/>
        <end position="121"/>
    </location>
</feature>
<feature type="transmembrane region" description="Helical" evidence="6">
    <location>
        <begin position="153"/>
        <end position="170"/>
    </location>
</feature>
<organism evidence="7 8">
    <name type="scientific">Desulfopila aestuarii DSM 18488</name>
    <dbReference type="NCBI Taxonomy" id="1121416"/>
    <lineage>
        <taxon>Bacteria</taxon>
        <taxon>Pseudomonadati</taxon>
        <taxon>Thermodesulfobacteriota</taxon>
        <taxon>Desulfobulbia</taxon>
        <taxon>Desulfobulbales</taxon>
        <taxon>Desulfocapsaceae</taxon>
        <taxon>Desulfopila</taxon>
    </lineage>
</organism>
<feature type="transmembrane region" description="Helical" evidence="6">
    <location>
        <begin position="29"/>
        <end position="47"/>
    </location>
</feature>
<evidence type="ECO:0000256" key="4">
    <source>
        <dbReference type="ARBA" id="ARBA00022989"/>
    </source>
</evidence>
<dbReference type="Pfam" id="PF02361">
    <property type="entry name" value="CbiQ"/>
    <property type="match status" value="1"/>
</dbReference>
<comment type="subcellular location">
    <subcellularLocation>
        <location evidence="1">Cell membrane</location>
        <topology evidence="1">Multi-pass membrane protein</topology>
    </subcellularLocation>
</comment>
<keyword evidence="4 6" id="KW-1133">Transmembrane helix</keyword>
<protein>
    <submittedName>
        <fullName evidence="7">Cobalt/nickel transport system permease protein</fullName>
    </submittedName>
</protein>
<feature type="transmembrane region" description="Helical" evidence="6">
    <location>
        <begin position="53"/>
        <end position="72"/>
    </location>
</feature>